<gene>
    <name evidence="1" type="ORF">PUN28_010551</name>
</gene>
<reference evidence="1 2" key="1">
    <citation type="submission" date="2023-03" db="EMBL/GenBank/DDBJ databases">
        <title>High recombination rates correlate with genetic variation in Cardiocondyla obscurior ants.</title>
        <authorList>
            <person name="Errbii M."/>
        </authorList>
    </citation>
    <scope>NUCLEOTIDE SEQUENCE [LARGE SCALE GENOMIC DNA]</scope>
    <source>
        <strain evidence="1">Alpha-2009</strain>
        <tissue evidence="1">Whole body</tissue>
    </source>
</reference>
<name>A0AAW2FL03_9HYME</name>
<comment type="caution">
    <text evidence="1">The sequence shown here is derived from an EMBL/GenBank/DDBJ whole genome shotgun (WGS) entry which is preliminary data.</text>
</comment>
<evidence type="ECO:0000313" key="1">
    <source>
        <dbReference type="EMBL" id="KAL0115051.1"/>
    </source>
</evidence>
<evidence type="ECO:0000313" key="2">
    <source>
        <dbReference type="Proteomes" id="UP001430953"/>
    </source>
</evidence>
<sequence>MRLSDRLPRARHVASRTAGNFFREIAKSVVHWLAGISMRNAREKHPRLFPGENLIVIFYSSLR</sequence>
<dbReference type="Proteomes" id="UP001430953">
    <property type="component" value="Unassembled WGS sequence"/>
</dbReference>
<dbReference type="AlphaFoldDB" id="A0AAW2FL03"/>
<proteinExistence type="predicted"/>
<accession>A0AAW2FL03</accession>
<protein>
    <submittedName>
        <fullName evidence="1">Uncharacterized protein</fullName>
    </submittedName>
</protein>
<dbReference type="EMBL" id="JADYXP020000010">
    <property type="protein sequence ID" value="KAL0115051.1"/>
    <property type="molecule type" value="Genomic_DNA"/>
</dbReference>
<keyword evidence="2" id="KW-1185">Reference proteome</keyword>
<organism evidence="1 2">
    <name type="scientific">Cardiocondyla obscurior</name>
    <dbReference type="NCBI Taxonomy" id="286306"/>
    <lineage>
        <taxon>Eukaryota</taxon>
        <taxon>Metazoa</taxon>
        <taxon>Ecdysozoa</taxon>
        <taxon>Arthropoda</taxon>
        <taxon>Hexapoda</taxon>
        <taxon>Insecta</taxon>
        <taxon>Pterygota</taxon>
        <taxon>Neoptera</taxon>
        <taxon>Endopterygota</taxon>
        <taxon>Hymenoptera</taxon>
        <taxon>Apocrita</taxon>
        <taxon>Aculeata</taxon>
        <taxon>Formicoidea</taxon>
        <taxon>Formicidae</taxon>
        <taxon>Myrmicinae</taxon>
        <taxon>Cardiocondyla</taxon>
    </lineage>
</organism>